<feature type="domain" description="DUF4220" evidence="2">
    <location>
        <begin position="59"/>
        <end position="447"/>
    </location>
</feature>
<dbReference type="PANTHER" id="PTHR31325">
    <property type="entry name" value="OS01G0798800 PROTEIN-RELATED"/>
    <property type="match status" value="1"/>
</dbReference>
<feature type="transmembrane region" description="Helical" evidence="1">
    <location>
        <begin position="15"/>
        <end position="33"/>
    </location>
</feature>
<sequence>MASIFIRQDDLTPGFIQFIVALTTLLMVIRFGLDALWHRSRDNISRVYVIFVCALLDRMTHTMITYSLGIMQHRSATTNYYQLWAVLMVTLRYSVKIGSPAGMAMKQTPLVDLMSSFWAAHILRSHDVSMLLKVPVWLLWSINSARIIHGFISSGDAKNVQRENMKMLTDYMRHEHTTVPVQRPDPSSMKGYRYLVLGEAKKLKKREAEQGIDSVEATETISRILLALTDENNQELVTLERIWSHQGRCSHDGCQCNLPPGCCDILDQKTKDLCLSFALYKLLRRRFFNFPIHEARPQKTRRLVVNGILGEGDAAGRSVSARPRYAIIFTQGFPWVRLVLSTLLIGGISTMAVAVHRFSKSAKEDELGRAHIHHGVYFTWVILSLLGAKEIWEMTTYVFSDWTKVLLLCKFIEQPWWMRCWVGNLARALMRMLLCSPPLFRRWHGKVNLLFSRHSSIHLSKQVKKAVVDSLKNSIRQNLRLNNYLEQAINKNSLSIRLVRPSDNQEQEQAPQNSQADGGHRVSVEWLQGLQKKSVEWQLQDDVHTLLVWHIATCYCELKLAETRNVGANYTWLSWRGFGCRRGPPDADNPWRPHYLVSRTLSQYCAYLLWLVPPLLPGNSLMAKAVSRQVYRERNRLLGRRVYLPFSWCTSTTKVLVKLGKYRSEEIQLFADEAGNANTTILRKGAEVGMGLITAARSADSEALWKFLSDFWAGFVVHLAESTKASRHKMYLTAGGELSTHLWALLSHAGYLGATAHGDQTSDTVLQQPQPYNPNVQL</sequence>
<reference evidence="3 4" key="2">
    <citation type="submission" date="2018-04" db="EMBL/GenBank/DDBJ databases">
        <title>OglaRS2 (Oryza glaberrima Reference Sequence Version 2).</title>
        <authorList>
            <person name="Zhang J."/>
            <person name="Kudrna D."/>
            <person name="Lee S."/>
            <person name="Talag J."/>
            <person name="Rajasekar S."/>
            <person name="Wing R.A."/>
        </authorList>
    </citation>
    <scope>NUCLEOTIDE SEQUENCE [LARGE SCALE GENOMIC DNA]</scope>
    <source>
        <strain evidence="3 4">cv. IRGC 96717</strain>
    </source>
</reference>
<dbReference type="InterPro" id="IPR007658">
    <property type="entry name" value="DUF594"/>
</dbReference>
<reference evidence="3" key="1">
    <citation type="submission" date="2015-06" db="UniProtKB">
        <authorList>
            <consortium name="EnsemblPlants"/>
        </authorList>
    </citation>
    <scope>IDENTIFICATION</scope>
</reference>
<keyword evidence="4" id="KW-1185">Reference proteome</keyword>
<dbReference type="InterPro" id="IPR025315">
    <property type="entry name" value="DUF4220"/>
</dbReference>
<dbReference type="OMA" id="IMQHRSA"/>
<proteinExistence type="predicted"/>
<evidence type="ECO:0000313" key="3">
    <source>
        <dbReference type="EnsemblPlants" id="ORGLA10G0104300.1"/>
    </source>
</evidence>
<evidence type="ECO:0000313" key="4">
    <source>
        <dbReference type="Proteomes" id="UP000007306"/>
    </source>
</evidence>
<dbReference type="eggNOG" id="ENOG502QSWW">
    <property type="taxonomic scope" value="Eukaryota"/>
</dbReference>
<dbReference type="Pfam" id="PF04578">
    <property type="entry name" value="DUF594"/>
    <property type="match status" value="1"/>
</dbReference>
<dbReference type="Gramene" id="ORGLA10G0104300.1">
    <property type="protein sequence ID" value="ORGLA10G0104300.1"/>
    <property type="gene ID" value="ORGLA10G0104300"/>
</dbReference>
<dbReference type="Proteomes" id="UP000007306">
    <property type="component" value="Chromosome 10"/>
</dbReference>
<keyword evidence="1" id="KW-1133">Transmembrane helix</keyword>
<dbReference type="STRING" id="4538.I1QV10"/>
<feature type="transmembrane region" description="Helical" evidence="1">
    <location>
        <begin position="335"/>
        <end position="355"/>
    </location>
</feature>
<evidence type="ECO:0000256" key="1">
    <source>
        <dbReference type="SAM" id="Phobius"/>
    </source>
</evidence>
<dbReference type="EnsemblPlants" id="ORGLA10G0104300.1">
    <property type="protein sequence ID" value="ORGLA10G0104300.1"/>
    <property type="gene ID" value="ORGLA10G0104300"/>
</dbReference>
<keyword evidence="1" id="KW-0472">Membrane</keyword>
<dbReference type="HOGENOM" id="CLU_008762_2_1_1"/>
<protein>
    <recommendedName>
        <fullName evidence="2">DUF4220 domain-containing protein</fullName>
    </recommendedName>
</protein>
<dbReference type="Pfam" id="PF13968">
    <property type="entry name" value="DUF4220"/>
    <property type="match status" value="1"/>
</dbReference>
<dbReference type="AlphaFoldDB" id="I1QV10"/>
<keyword evidence="1" id="KW-0812">Transmembrane</keyword>
<name>I1QV10_ORYGL</name>
<accession>I1QV10</accession>
<organism evidence="3 4">
    <name type="scientific">Oryza glaberrima</name>
    <name type="common">African rice</name>
    <dbReference type="NCBI Taxonomy" id="4538"/>
    <lineage>
        <taxon>Eukaryota</taxon>
        <taxon>Viridiplantae</taxon>
        <taxon>Streptophyta</taxon>
        <taxon>Embryophyta</taxon>
        <taxon>Tracheophyta</taxon>
        <taxon>Spermatophyta</taxon>
        <taxon>Magnoliopsida</taxon>
        <taxon>Liliopsida</taxon>
        <taxon>Poales</taxon>
        <taxon>Poaceae</taxon>
        <taxon>BOP clade</taxon>
        <taxon>Oryzoideae</taxon>
        <taxon>Oryzeae</taxon>
        <taxon>Oryzinae</taxon>
        <taxon>Oryza</taxon>
    </lineage>
</organism>
<evidence type="ECO:0000259" key="2">
    <source>
        <dbReference type="Pfam" id="PF13968"/>
    </source>
</evidence>